<proteinExistence type="predicted"/>
<gene>
    <name evidence="1" type="ORF">BDM02DRAFT_1706985</name>
</gene>
<dbReference type="Proteomes" id="UP000886501">
    <property type="component" value="Unassembled WGS sequence"/>
</dbReference>
<evidence type="ECO:0000313" key="2">
    <source>
        <dbReference type="Proteomes" id="UP000886501"/>
    </source>
</evidence>
<name>A0ACB6Z0H8_THEGA</name>
<accession>A0ACB6Z0H8</accession>
<reference evidence="1" key="1">
    <citation type="submission" date="2019-10" db="EMBL/GenBank/DDBJ databases">
        <authorList>
            <consortium name="DOE Joint Genome Institute"/>
            <person name="Kuo A."/>
            <person name="Miyauchi S."/>
            <person name="Kiss E."/>
            <person name="Drula E."/>
            <person name="Kohler A."/>
            <person name="Sanchez-Garcia M."/>
            <person name="Andreopoulos B."/>
            <person name="Barry K.W."/>
            <person name="Bonito G."/>
            <person name="Buee M."/>
            <person name="Carver A."/>
            <person name="Chen C."/>
            <person name="Cichocki N."/>
            <person name="Clum A."/>
            <person name="Culley D."/>
            <person name="Crous P.W."/>
            <person name="Fauchery L."/>
            <person name="Girlanda M."/>
            <person name="Hayes R."/>
            <person name="Keri Z."/>
            <person name="Labutti K."/>
            <person name="Lipzen A."/>
            <person name="Lombard V."/>
            <person name="Magnuson J."/>
            <person name="Maillard F."/>
            <person name="Morin E."/>
            <person name="Murat C."/>
            <person name="Nolan M."/>
            <person name="Ohm R."/>
            <person name="Pangilinan J."/>
            <person name="Pereira M."/>
            <person name="Perotto S."/>
            <person name="Peter M."/>
            <person name="Riley R."/>
            <person name="Sitrit Y."/>
            <person name="Stielow B."/>
            <person name="Szollosi G."/>
            <person name="Zifcakova L."/>
            <person name="Stursova M."/>
            <person name="Spatafora J.W."/>
            <person name="Tedersoo L."/>
            <person name="Vaario L.-M."/>
            <person name="Yamada A."/>
            <person name="Yan M."/>
            <person name="Wang P."/>
            <person name="Xu J."/>
            <person name="Bruns T."/>
            <person name="Baldrian P."/>
            <person name="Vilgalys R."/>
            <person name="Henrissat B."/>
            <person name="Grigoriev I.V."/>
            <person name="Hibbett D."/>
            <person name="Nagy L.G."/>
            <person name="Martin F.M."/>
        </authorList>
    </citation>
    <scope>NUCLEOTIDE SEQUENCE</scope>
    <source>
        <strain evidence="1">P2</strain>
    </source>
</reference>
<sequence length="182" mass="20385">MPFDFVSDPCGAGLDWSTFPVEGLRCYSPIDGLPRRGRNGKVSRYDGSCTLTLRQAGDAEDVYIPLPKDQPDTPKTPAIITTRTVSAKMSPMMMSPMKITIWDGKSRDISQTLITVFESEDYLDRIKNLRVLNIDPLSYINSLDKLQRPTPVFKVNGREEDLGNSAKTWLPELTRSSEDLLA</sequence>
<dbReference type="EMBL" id="MU118271">
    <property type="protein sequence ID" value="KAF9643176.1"/>
    <property type="molecule type" value="Genomic_DNA"/>
</dbReference>
<protein>
    <submittedName>
        <fullName evidence="1">Uncharacterized protein</fullName>
    </submittedName>
</protein>
<evidence type="ECO:0000313" key="1">
    <source>
        <dbReference type="EMBL" id="KAF9643176.1"/>
    </source>
</evidence>
<keyword evidence="2" id="KW-1185">Reference proteome</keyword>
<organism evidence="1 2">
    <name type="scientific">Thelephora ganbajun</name>
    <name type="common">Ganba fungus</name>
    <dbReference type="NCBI Taxonomy" id="370292"/>
    <lineage>
        <taxon>Eukaryota</taxon>
        <taxon>Fungi</taxon>
        <taxon>Dikarya</taxon>
        <taxon>Basidiomycota</taxon>
        <taxon>Agaricomycotina</taxon>
        <taxon>Agaricomycetes</taxon>
        <taxon>Thelephorales</taxon>
        <taxon>Thelephoraceae</taxon>
        <taxon>Thelephora</taxon>
    </lineage>
</organism>
<reference evidence="1" key="2">
    <citation type="journal article" date="2020" name="Nat. Commun.">
        <title>Large-scale genome sequencing of mycorrhizal fungi provides insights into the early evolution of symbiotic traits.</title>
        <authorList>
            <person name="Miyauchi S."/>
            <person name="Kiss E."/>
            <person name="Kuo A."/>
            <person name="Drula E."/>
            <person name="Kohler A."/>
            <person name="Sanchez-Garcia M."/>
            <person name="Morin E."/>
            <person name="Andreopoulos B."/>
            <person name="Barry K.W."/>
            <person name="Bonito G."/>
            <person name="Buee M."/>
            <person name="Carver A."/>
            <person name="Chen C."/>
            <person name="Cichocki N."/>
            <person name="Clum A."/>
            <person name="Culley D."/>
            <person name="Crous P.W."/>
            <person name="Fauchery L."/>
            <person name="Girlanda M."/>
            <person name="Hayes R.D."/>
            <person name="Keri Z."/>
            <person name="LaButti K."/>
            <person name="Lipzen A."/>
            <person name="Lombard V."/>
            <person name="Magnuson J."/>
            <person name="Maillard F."/>
            <person name="Murat C."/>
            <person name="Nolan M."/>
            <person name="Ohm R.A."/>
            <person name="Pangilinan J."/>
            <person name="Pereira M.F."/>
            <person name="Perotto S."/>
            <person name="Peter M."/>
            <person name="Pfister S."/>
            <person name="Riley R."/>
            <person name="Sitrit Y."/>
            <person name="Stielow J.B."/>
            <person name="Szollosi G."/>
            <person name="Zifcakova L."/>
            <person name="Stursova M."/>
            <person name="Spatafora J.W."/>
            <person name="Tedersoo L."/>
            <person name="Vaario L.M."/>
            <person name="Yamada A."/>
            <person name="Yan M."/>
            <person name="Wang P."/>
            <person name="Xu J."/>
            <person name="Bruns T."/>
            <person name="Baldrian P."/>
            <person name="Vilgalys R."/>
            <person name="Dunand C."/>
            <person name="Henrissat B."/>
            <person name="Grigoriev I.V."/>
            <person name="Hibbett D."/>
            <person name="Nagy L.G."/>
            <person name="Martin F.M."/>
        </authorList>
    </citation>
    <scope>NUCLEOTIDE SEQUENCE</scope>
    <source>
        <strain evidence="1">P2</strain>
    </source>
</reference>
<comment type="caution">
    <text evidence="1">The sequence shown here is derived from an EMBL/GenBank/DDBJ whole genome shotgun (WGS) entry which is preliminary data.</text>
</comment>